<comment type="pathway">
    <text evidence="2">Protein modification; protein ubiquitination.</text>
</comment>
<dbReference type="InterPro" id="IPR044066">
    <property type="entry name" value="TRIAD_supradom"/>
</dbReference>
<name>A0A9W4UKI7_9PLEO</name>
<dbReference type="EC" id="2.3.2.31" evidence="3"/>
<sequence>MAEENASDEIYDLLILVDATSSMYYYLDSLKTSLPQVIAISNLTDSFSRIGVLAYRDYTEAGRNRNGLLEWSGWYDQHNVKTENENENRDASGLQSIKKEALMSMASAIEPTGGGDFPEATKTGLARAYELMREDATTIILLYTDAPPHCRTVAEKGSSTNFKKEQAALSTAQSYGGFGPQFADWVSAANQLHKGARKAQVFCFLDPNLRGNALYAGFYTYLSTMTRGACLYLTDTNSYSIAQVTVDILLAWMGVEKAGAENNAIPAKMMRYKDVKDIKKAKNEKDAVANSYFWARNTTFSRPNAQFGRNATIAQDHTSLRENMEANVAEATVDAQLLKKHLSKKKTPLGDFAKRYERDEQYKKLVTEQLEGIIQQDVSSMSLNPVFGTLWRAVCNDRENSARDELVKSFSSQIDMIKNAETRAKMRNWLEESYDFAAEILEDLERAPESQRFPCVFLDPTTDFQRATQSQKPELEDEEEDDRPITSFRRDELLEIGRSCDGRVLRRLGKVLTRLTYVESLEDLPPHIESTTNAEVPRIPLSFASQDAGWKFWKILLHVVLPGTKLSARPSVVLAALAIRIGLKPLFGAACAAVMFWRDRWNNIETPENWSAGCLGLLLDADNEYQRQKEVNDEKNMERLLHKGDRELFSRLLAYHYAGLNIHTTLTAEIGWAPEKSQAPIGYVVKCRTCKFPRSVTIMNSNGRCGLCEASDWNDANHKTRATAANVTNEDTAVSNLYWVECNVRTCRAQYVCYNPDDLRVRAKCYYCRVQSKLPQEKKSNDPAPTLECTKCLSKIIWPKPWQDAAPTPFNCPACMAGINTIEQVETNAQQITKENGDQWLLQDKSNTIKEPFKKSIFQTVSAVTPQLFVDKITVLPAIQTEFSLVLRGKRIQNQSTLLKNLWQWIETRTSERTPCSLCFTSIPNKLLLPACRRAGCNQLICKACLDSWYGLNASGAIINTAALFCPFCRRPPSARTLSAYGKGVHAVVNLMKAVQERGKWIYAWCTDCGTAERYMEQECARGAPPAIREWRCETCVQSEQERARVAMEEALAALQVAETQEIKGQEQRAAMRRYEREQRRIIRLSPTRICPRCKVLTEKDGGCNHMACPCGADWCWCCGGEYDEDGMLDHFANDHGGWGYED</sequence>
<evidence type="ECO:0000256" key="9">
    <source>
        <dbReference type="ARBA" id="ARBA00022833"/>
    </source>
</evidence>
<keyword evidence="8" id="KW-0833">Ubl conjugation pathway</keyword>
<dbReference type="PANTHER" id="PTHR47763">
    <property type="entry name" value="ALPHA-PROTEIN KINASE VWKA"/>
    <property type="match status" value="1"/>
</dbReference>
<keyword evidence="4" id="KW-0808">Transferase</keyword>
<organism evidence="13 14">
    <name type="scientific">Periconia digitata</name>
    <dbReference type="NCBI Taxonomy" id="1303443"/>
    <lineage>
        <taxon>Eukaryota</taxon>
        <taxon>Fungi</taxon>
        <taxon>Dikarya</taxon>
        <taxon>Ascomycota</taxon>
        <taxon>Pezizomycotina</taxon>
        <taxon>Dothideomycetes</taxon>
        <taxon>Pleosporomycetidae</taxon>
        <taxon>Pleosporales</taxon>
        <taxon>Massarineae</taxon>
        <taxon>Periconiaceae</taxon>
        <taxon>Periconia</taxon>
    </lineage>
</organism>
<dbReference type="InterPro" id="IPR036465">
    <property type="entry name" value="vWFA_dom_sf"/>
</dbReference>
<keyword evidence="9" id="KW-0862">Zinc</keyword>
<dbReference type="PROSITE" id="PS50089">
    <property type="entry name" value="ZF_RING_2"/>
    <property type="match status" value="1"/>
</dbReference>
<evidence type="ECO:0000256" key="1">
    <source>
        <dbReference type="ARBA" id="ARBA00001798"/>
    </source>
</evidence>
<evidence type="ECO:0000256" key="4">
    <source>
        <dbReference type="ARBA" id="ARBA00022679"/>
    </source>
</evidence>
<feature type="domain" description="RING-type" evidence="12">
    <location>
        <begin position="912"/>
        <end position="1142"/>
    </location>
</feature>
<evidence type="ECO:0000259" key="11">
    <source>
        <dbReference type="PROSITE" id="PS50089"/>
    </source>
</evidence>
<feature type="domain" description="RING-type" evidence="11">
    <location>
        <begin position="916"/>
        <end position="970"/>
    </location>
</feature>
<comment type="caution">
    <text evidence="13">The sequence shown here is derived from an EMBL/GenBank/DDBJ whole genome shotgun (WGS) entry which is preliminary data.</text>
</comment>
<evidence type="ECO:0000313" key="13">
    <source>
        <dbReference type="EMBL" id="CAI6337660.1"/>
    </source>
</evidence>
<protein>
    <recommendedName>
        <fullName evidence="3">RBR-type E3 ubiquitin transferase</fullName>
        <ecNumber evidence="3">2.3.2.31</ecNumber>
    </recommendedName>
</protein>
<keyword evidence="14" id="KW-1185">Reference proteome</keyword>
<dbReference type="Gene3D" id="3.40.50.410">
    <property type="entry name" value="von Willebrand factor, type A domain"/>
    <property type="match status" value="1"/>
</dbReference>
<dbReference type="OrthoDB" id="10009520at2759"/>
<dbReference type="Pfam" id="PF22605">
    <property type="entry name" value="IBR_2"/>
    <property type="match status" value="1"/>
</dbReference>
<evidence type="ECO:0000313" key="14">
    <source>
        <dbReference type="Proteomes" id="UP001152607"/>
    </source>
</evidence>
<dbReference type="InterPro" id="IPR052969">
    <property type="entry name" value="Thr-specific_kinase-like"/>
</dbReference>
<dbReference type="SUPFAM" id="SSF53300">
    <property type="entry name" value="vWA-like"/>
    <property type="match status" value="1"/>
</dbReference>
<dbReference type="SUPFAM" id="SSF57850">
    <property type="entry name" value="RING/U-box"/>
    <property type="match status" value="2"/>
</dbReference>
<accession>A0A9W4UKI7</accession>
<evidence type="ECO:0000256" key="3">
    <source>
        <dbReference type="ARBA" id="ARBA00012251"/>
    </source>
</evidence>
<comment type="catalytic activity">
    <reaction evidence="1">
        <text>[E2 ubiquitin-conjugating enzyme]-S-ubiquitinyl-L-cysteine + [acceptor protein]-L-lysine = [E2 ubiquitin-conjugating enzyme]-L-cysteine + [acceptor protein]-N(6)-ubiquitinyl-L-lysine.</text>
        <dbReference type="EC" id="2.3.2.31"/>
    </reaction>
</comment>
<dbReference type="InterPro" id="IPR001841">
    <property type="entry name" value="Znf_RING"/>
</dbReference>
<evidence type="ECO:0000256" key="2">
    <source>
        <dbReference type="ARBA" id="ARBA00004906"/>
    </source>
</evidence>
<evidence type="ECO:0000256" key="10">
    <source>
        <dbReference type="PROSITE-ProRule" id="PRU00175"/>
    </source>
</evidence>
<gene>
    <name evidence="13" type="ORF">PDIGIT_LOCUS10774</name>
</gene>
<keyword evidence="5" id="KW-0479">Metal-binding</keyword>
<dbReference type="InterPro" id="IPR054694">
    <property type="entry name" value="Parkin-like_IBR"/>
</dbReference>
<keyword evidence="7 10" id="KW-0863">Zinc-finger</keyword>
<reference evidence="13" key="1">
    <citation type="submission" date="2023-01" db="EMBL/GenBank/DDBJ databases">
        <authorList>
            <person name="Van Ghelder C."/>
            <person name="Rancurel C."/>
        </authorList>
    </citation>
    <scope>NUCLEOTIDE SEQUENCE</scope>
    <source>
        <strain evidence="13">CNCM I-4278</strain>
    </source>
</reference>
<keyword evidence="6" id="KW-0677">Repeat</keyword>
<evidence type="ECO:0000256" key="5">
    <source>
        <dbReference type="ARBA" id="ARBA00022723"/>
    </source>
</evidence>
<dbReference type="EMBL" id="CAOQHR010000007">
    <property type="protein sequence ID" value="CAI6337660.1"/>
    <property type="molecule type" value="Genomic_DNA"/>
</dbReference>
<evidence type="ECO:0000259" key="12">
    <source>
        <dbReference type="PROSITE" id="PS51873"/>
    </source>
</evidence>
<dbReference type="GO" id="GO:0008270">
    <property type="term" value="F:zinc ion binding"/>
    <property type="evidence" value="ECO:0007669"/>
    <property type="project" value="UniProtKB-KW"/>
</dbReference>
<evidence type="ECO:0000256" key="6">
    <source>
        <dbReference type="ARBA" id="ARBA00022737"/>
    </source>
</evidence>
<dbReference type="Gene3D" id="1.20.120.1750">
    <property type="match status" value="1"/>
</dbReference>
<dbReference type="PROSITE" id="PS51873">
    <property type="entry name" value="TRIAD"/>
    <property type="match status" value="1"/>
</dbReference>
<evidence type="ECO:0000256" key="7">
    <source>
        <dbReference type="ARBA" id="ARBA00022771"/>
    </source>
</evidence>
<evidence type="ECO:0000256" key="8">
    <source>
        <dbReference type="ARBA" id="ARBA00022786"/>
    </source>
</evidence>
<dbReference type="Proteomes" id="UP001152607">
    <property type="component" value="Unassembled WGS sequence"/>
</dbReference>
<dbReference type="GO" id="GO:0061630">
    <property type="term" value="F:ubiquitin protein ligase activity"/>
    <property type="evidence" value="ECO:0007669"/>
    <property type="project" value="UniProtKB-EC"/>
</dbReference>
<proteinExistence type="predicted"/>
<dbReference type="AlphaFoldDB" id="A0A9W4UKI7"/>